<dbReference type="EMBL" id="JMQC01000008">
    <property type="protein sequence ID" value="KFN03652.1"/>
    <property type="molecule type" value="Genomic_DNA"/>
</dbReference>
<dbReference type="Proteomes" id="UP000029389">
    <property type="component" value="Unassembled WGS sequence"/>
</dbReference>
<protein>
    <recommendedName>
        <fullName evidence="5">Lipoprotein</fullName>
    </recommendedName>
</protein>
<comment type="caution">
    <text evidence="1">The sequence shown here is derived from an EMBL/GenBank/DDBJ whole genome shotgun (WGS) entry which is preliminary data.</text>
</comment>
<reference evidence="2 4" key="2">
    <citation type="submission" date="2018-08" db="EMBL/GenBank/DDBJ databases">
        <title>Bacillus clarus sp. nov. strain PS00077A.</title>
        <authorList>
            <person name="Mendez Acevedo M."/>
            <person name="Carroll L."/>
            <person name="Mukherjee M."/>
            <person name="Wiedmann M."/>
            <person name="Kovac J."/>
        </authorList>
    </citation>
    <scope>NUCLEOTIDE SEQUENCE [LARGE SCALE GENOMIC DNA]</scope>
    <source>
        <strain evidence="2 4">PS00077A</strain>
    </source>
</reference>
<dbReference type="PROSITE" id="PS51257">
    <property type="entry name" value="PROKAR_LIPOPROTEIN"/>
    <property type="match status" value="1"/>
</dbReference>
<reference evidence="1 3" key="1">
    <citation type="submission" date="2014-04" db="EMBL/GenBank/DDBJ databases">
        <authorList>
            <person name="Bishop-Lilly K.A."/>
            <person name="Broomall S.M."/>
            <person name="Chain P.S."/>
            <person name="Chertkov O."/>
            <person name="Coyne S.R."/>
            <person name="Daligault H.E."/>
            <person name="Davenport K.W."/>
            <person name="Erkkila T."/>
            <person name="Frey K.G."/>
            <person name="Gibbons H.S."/>
            <person name="Gu W."/>
            <person name="Jaissle J."/>
            <person name="Johnson S.L."/>
            <person name="Koroleva G.I."/>
            <person name="Ladner J.T."/>
            <person name="Lo C.-C."/>
            <person name="Minogue T.D."/>
            <person name="Munk C."/>
            <person name="Palacios G.F."/>
            <person name="Redden C.L."/>
            <person name="Rosenzweig C.N."/>
            <person name="Scholz M.B."/>
            <person name="Teshima H."/>
            <person name="Xu Y."/>
        </authorList>
    </citation>
    <scope>NUCLEOTIDE SEQUENCE [LARGE SCALE GENOMIC DNA]</scope>
    <source>
        <strain evidence="1 3">BHP</strain>
    </source>
</reference>
<dbReference type="Proteomes" id="UP000264294">
    <property type="component" value="Unassembled WGS sequence"/>
</dbReference>
<evidence type="ECO:0000313" key="4">
    <source>
        <dbReference type="Proteomes" id="UP000264294"/>
    </source>
</evidence>
<accession>A0A090YZ70</accession>
<dbReference type="EMBL" id="QVOD01000024">
    <property type="protein sequence ID" value="RFT65596.1"/>
    <property type="molecule type" value="Genomic_DNA"/>
</dbReference>
<evidence type="ECO:0008006" key="5">
    <source>
        <dbReference type="Google" id="ProtNLM"/>
    </source>
</evidence>
<sequence length="390" mass="43738">MTFKLKVLSAAAVTSLIFAGCAKEEIKKSDAQEKKTEQSVKKEETKQQEVDYVQAYKDGVAELEKAKDGKEVDFDKVTKLYKEKLQTLVQKRDGEFSEQIDQTITAALEAGKKKEMEPMVVKQLFDKLMQKEFFQSMRHDFKEIDTNWGKKDVVKKEMEEALAFYKGVEGTVGKRDTAYGTQMASQIKGGFDEMQAAIDKGDKLAFALGKQVVDKTLMKTFYFATGEVPHGYATKMVEEAKTDEKKAKIEQAEGWAFYQAIYPYMKKAAPEDADFILKQFDLKTDVKTVDAKAVNQAFVRGFAKVALGEYKESQENFGKDKGPVTALEGALFINIIENDLKTVLGEQATVELTKTAQSYLEAVKAKKKEDADKLLPQLESTLNKAVEAAK</sequence>
<evidence type="ECO:0000313" key="1">
    <source>
        <dbReference type="EMBL" id="KFN03652.1"/>
    </source>
</evidence>
<dbReference type="PATRIC" id="fig|1405.8.peg.4431"/>
<dbReference type="eggNOG" id="ENOG502Z9YP">
    <property type="taxonomic scope" value="Bacteria"/>
</dbReference>
<name>A0A090YZ70_9BACI</name>
<gene>
    <name evidence="2" type="ORF">D0U04_18445</name>
    <name evidence="1" type="ORF">DJ93_4308</name>
</gene>
<dbReference type="AlphaFoldDB" id="A0A090YZ70"/>
<organism evidence="1 3">
    <name type="scientific">Bacillus clarus</name>
    <dbReference type="NCBI Taxonomy" id="2338372"/>
    <lineage>
        <taxon>Bacteria</taxon>
        <taxon>Bacillati</taxon>
        <taxon>Bacillota</taxon>
        <taxon>Bacilli</taxon>
        <taxon>Bacillales</taxon>
        <taxon>Bacillaceae</taxon>
        <taxon>Bacillus</taxon>
        <taxon>Bacillus cereus group</taxon>
    </lineage>
</organism>
<evidence type="ECO:0000313" key="2">
    <source>
        <dbReference type="EMBL" id="RFT65596.1"/>
    </source>
</evidence>
<proteinExistence type="predicted"/>
<dbReference type="RefSeq" id="WP_042983187.1">
    <property type="nucleotide sequence ID" value="NZ_JMQC01000008.1"/>
</dbReference>
<keyword evidence="4" id="KW-1185">Reference proteome</keyword>
<evidence type="ECO:0000313" key="3">
    <source>
        <dbReference type="Proteomes" id="UP000029389"/>
    </source>
</evidence>